<protein>
    <submittedName>
        <fullName evidence="2">SP-containing membrane protein</fullName>
    </submittedName>
</protein>
<accession>A0AAX4JGF9</accession>
<reference evidence="2" key="1">
    <citation type="journal article" date="2024" name="BMC Genomics">
        <title>Functional annotation of a divergent genome using sequence and structure-based similarity.</title>
        <authorList>
            <person name="Svedberg D."/>
            <person name="Winiger R.R."/>
            <person name="Berg A."/>
            <person name="Sharma H."/>
            <person name="Tellgren-Roth C."/>
            <person name="Debrunner-Vossbrinck B.A."/>
            <person name="Vossbrinck C.R."/>
            <person name="Barandun J."/>
        </authorList>
    </citation>
    <scope>NUCLEOTIDE SEQUENCE</scope>
    <source>
        <strain evidence="2">Illinois isolate</strain>
    </source>
</reference>
<evidence type="ECO:0000313" key="3">
    <source>
        <dbReference type="Proteomes" id="UP001334084"/>
    </source>
</evidence>
<evidence type="ECO:0000313" key="2">
    <source>
        <dbReference type="EMBL" id="WUR05077.1"/>
    </source>
</evidence>
<feature type="transmembrane region" description="Helical" evidence="1">
    <location>
        <begin position="87"/>
        <end position="111"/>
    </location>
</feature>
<dbReference type="Proteomes" id="UP001334084">
    <property type="component" value="Chromosome 12"/>
</dbReference>
<gene>
    <name evidence="2" type="ORF">VNE69_12062</name>
</gene>
<sequence>MIFLFLHIVFSSRQIKNEEIDKILVLTRSGKAHMINMKNNSPLNNKDFYMPNHLCISEETKKSNELNPLLKQPKTLILTNKKTYRSLLLIVCLFIILIASIASIVGIIYCFRDNIIYYVKKCHKIILLLYKLFLDSEISNRAPSSVTETIISDVET</sequence>
<keyword evidence="1" id="KW-0812">Transmembrane</keyword>
<evidence type="ECO:0000256" key="1">
    <source>
        <dbReference type="SAM" id="Phobius"/>
    </source>
</evidence>
<dbReference type="AlphaFoldDB" id="A0AAX4JGF9"/>
<keyword evidence="3" id="KW-1185">Reference proteome</keyword>
<organism evidence="2 3">
    <name type="scientific">Vairimorpha necatrix</name>
    <dbReference type="NCBI Taxonomy" id="6039"/>
    <lineage>
        <taxon>Eukaryota</taxon>
        <taxon>Fungi</taxon>
        <taxon>Fungi incertae sedis</taxon>
        <taxon>Microsporidia</taxon>
        <taxon>Nosematidae</taxon>
        <taxon>Vairimorpha</taxon>
    </lineage>
</organism>
<dbReference type="EMBL" id="CP142737">
    <property type="protein sequence ID" value="WUR05077.1"/>
    <property type="molecule type" value="Genomic_DNA"/>
</dbReference>
<keyword evidence="1" id="KW-0472">Membrane</keyword>
<name>A0AAX4JGF9_9MICR</name>
<dbReference type="RefSeq" id="XP_065331222.1">
    <property type="nucleotide sequence ID" value="XM_065475150.1"/>
</dbReference>
<dbReference type="GeneID" id="90542924"/>
<dbReference type="KEGG" id="vnx:VNE69_12062"/>
<keyword evidence="1" id="KW-1133">Transmembrane helix</keyword>
<proteinExistence type="predicted"/>